<sequence>MQLFLTRSSRTSGVILSTSKSTIAAGNTSSGHGPASLLLRRFGGFYKRFYSAMSENLAPAENERDDICGSGSTVRSASDHAEQSSTTTRIHRESEAKSVAKPGRPKRPTSSTPKDKGPQYTFPILPFKYSHGGSEDYGAGGRGSPGRPRSVNIHPDRVEASVYRLVRRIQDHDRLVRALEREIGRRSMLLLAVLSPGEEEVHTKELESLQKVYAHITMHYYDARIVGLVMKAVQASQARVVSGPQRYSRPYLPPFPHYGSQGPPTPLNKSLLNLFHSREPPPRLLLKISYNLLTSTTAPDVKTYNILIRGFTILRQNSLAHMVFRSMVDRDLRLDDYSLAAVINLSVKSADYQSYQRIIRILQTQLRTDGDQIYRSRMALEAMINGAARFGHVQRMKLLIRTMRRLFPRSRQLSMFLLTSLLRLYTQTRDWYEGTRVWQRMRTMDLIAQKHGKSPLTDLRAFRQMYYLCKVCGKRNAQEVILRQAEERGWVIEGALMRPEKTKGLHFTSEVKIPRLAILTQMYSRHTWKKKRLPLPPDDSRQRKALNRVLERAFEDPMLFPATLSISKATPEDLPEEAFLEKVLLPSLEEVDTVKEQNEVPTSTPDEERSKLWFDILSSRLHILQNSILLPQGDQINGANNQESPSGYKPDLAAYTRGSE</sequence>
<dbReference type="AlphaFoldDB" id="A0A5J5EFX9"/>
<accession>A0A5J5EFX9</accession>
<gene>
    <name evidence="3" type="ORF">FN846DRAFT_459187</name>
</gene>
<evidence type="ECO:0000256" key="1">
    <source>
        <dbReference type="PROSITE-ProRule" id="PRU00708"/>
    </source>
</evidence>
<dbReference type="InterPro" id="IPR011990">
    <property type="entry name" value="TPR-like_helical_dom_sf"/>
</dbReference>
<feature type="compositionally biased region" description="Polar residues" evidence="2">
    <location>
        <begin position="635"/>
        <end position="645"/>
    </location>
</feature>
<dbReference type="OrthoDB" id="185373at2759"/>
<feature type="repeat" description="PPR" evidence="1">
    <location>
        <begin position="300"/>
        <end position="334"/>
    </location>
</feature>
<proteinExistence type="predicted"/>
<dbReference type="InParanoid" id="A0A5J5EFX9"/>
<name>A0A5J5EFX9_9PEZI</name>
<dbReference type="Gene3D" id="1.25.40.10">
    <property type="entry name" value="Tetratricopeptide repeat domain"/>
    <property type="match status" value="1"/>
</dbReference>
<comment type="caution">
    <text evidence="3">The sequence shown here is derived from an EMBL/GenBank/DDBJ whole genome shotgun (WGS) entry which is preliminary data.</text>
</comment>
<evidence type="ECO:0000313" key="4">
    <source>
        <dbReference type="Proteomes" id="UP000326924"/>
    </source>
</evidence>
<reference evidence="3 4" key="1">
    <citation type="submission" date="2019-09" db="EMBL/GenBank/DDBJ databases">
        <title>Draft genome of the ectomycorrhizal ascomycete Sphaerosporella brunnea.</title>
        <authorList>
            <consortium name="DOE Joint Genome Institute"/>
            <person name="Benucci G.M."/>
            <person name="Marozzi G."/>
            <person name="Antonielli L."/>
            <person name="Sanchez S."/>
            <person name="Marco P."/>
            <person name="Wang X."/>
            <person name="Falini L.B."/>
            <person name="Barry K."/>
            <person name="Haridas S."/>
            <person name="Lipzen A."/>
            <person name="Labutti K."/>
            <person name="Grigoriev I.V."/>
            <person name="Murat C."/>
            <person name="Martin F."/>
            <person name="Albertini E."/>
            <person name="Donnini D."/>
            <person name="Bonito G."/>
        </authorList>
    </citation>
    <scope>NUCLEOTIDE SEQUENCE [LARGE SCALE GENOMIC DNA]</scope>
    <source>
        <strain evidence="3 4">Sb_GMNB300</strain>
    </source>
</reference>
<dbReference type="InterPro" id="IPR002885">
    <property type="entry name" value="PPR_rpt"/>
</dbReference>
<keyword evidence="4" id="KW-1185">Reference proteome</keyword>
<dbReference type="EMBL" id="VXIS01000381">
    <property type="protein sequence ID" value="KAA8893987.1"/>
    <property type="molecule type" value="Genomic_DNA"/>
</dbReference>
<dbReference type="PROSITE" id="PS51375">
    <property type="entry name" value="PPR"/>
    <property type="match status" value="1"/>
</dbReference>
<feature type="region of interest" description="Disordered" evidence="2">
    <location>
        <begin position="635"/>
        <end position="660"/>
    </location>
</feature>
<organism evidence="3 4">
    <name type="scientific">Sphaerosporella brunnea</name>
    <dbReference type="NCBI Taxonomy" id="1250544"/>
    <lineage>
        <taxon>Eukaryota</taxon>
        <taxon>Fungi</taxon>
        <taxon>Dikarya</taxon>
        <taxon>Ascomycota</taxon>
        <taxon>Pezizomycotina</taxon>
        <taxon>Pezizomycetes</taxon>
        <taxon>Pezizales</taxon>
        <taxon>Pyronemataceae</taxon>
        <taxon>Sphaerosporella</taxon>
    </lineage>
</organism>
<feature type="region of interest" description="Disordered" evidence="2">
    <location>
        <begin position="63"/>
        <end position="153"/>
    </location>
</feature>
<dbReference type="Pfam" id="PF01535">
    <property type="entry name" value="PPR"/>
    <property type="match status" value="1"/>
</dbReference>
<evidence type="ECO:0000256" key="2">
    <source>
        <dbReference type="SAM" id="MobiDB-lite"/>
    </source>
</evidence>
<evidence type="ECO:0000313" key="3">
    <source>
        <dbReference type="EMBL" id="KAA8893987.1"/>
    </source>
</evidence>
<protein>
    <submittedName>
        <fullName evidence="3">Uncharacterized protein</fullName>
    </submittedName>
</protein>
<dbReference type="Proteomes" id="UP000326924">
    <property type="component" value="Unassembled WGS sequence"/>
</dbReference>